<proteinExistence type="predicted"/>
<protein>
    <recommendedName>
        <fullName evidence="1">N-acetyltransferase domain-containing protein</fullName>
    </recommendedName>
</protein>
<dbReference type="AlphaFoldDB" id="X1Q076"/>
<accession>X1Q076</accession>
<sequence>MLPASATAKEYGWNTLGLSPVAVIPAWQRQGIGKALVSEGIERCRSIGCSVIAVLGDPGYYTQFGFSRAADFGLGNEYQAGDESMVIELSPGTLENFTGMVSYATEFREIGV</sequence>
<feature type="domain" description="N-acetyltransferase" evidence="1">
    <location>
        <begin position="1"/>
        <end position="90"/>
    </location>
</feature>
<dbReference type="Pfam" id="PF00583">
    <property type="entry name" value="Acetyltransf_1"/>
    <property type="match status" value="1"/>
</dbReference>
<gene>
    <name evidence="2" type="ORF">S06H3_57554</name>
</gene>
<dbReference type="GO" id="GO:0016747">
    <property type="term" value="F:acyltransferase activity, transferring groups other than amino-acyl groups"/>
    <property type="evidence" value="ECO:0007669"/>
    <property type="project" value="InterPro"/>
</dbReference>
<dbReference type="InterPro" id="IPR016181">
    <property type="entry name" value="Acyl_CoA_acyltransferase"/>
</dbReference>
<evidence type="ECO:0000313" key="2">
    <source>
        <dbReference type="EMBL" id="GAI48156.1"/>
    </source>
</evidence>
<dbReference type="CDD" id="cd04301">
    <property type="entry name" value="NAT_SF"/>
    <property type="match status" value="1"/>
</dbReference>
<name>X1Q076_9ZZZZ</name>
<dbReference type="SUPFAM" id="SSF55729">
    <property type="entry name" value="Acyl-CoA N-acyltransferases (Nat)"/>
    <property type="match status" value="1"/>
</dbReference>
<organism evidence="2">
    <name type="scientific">marine sediment metagenome</name>
    <dbReference type="NCBI Taxonomy" id="412755"/>
    <lineage>
        <taxon>unclassified sequences</taxon>
        <taxon>metagenomes</taxon>
        <taxon>ecological metagenomes</taxon>
    </lineage>
</organism>
<comment type="caution">
    <text evidence="2">The sequence shown here is derived from an EMBL/GenBank/DDBJ whole genome shotgun (WGS) entry which is preliminary data.</text>
</comment>
<dbReference type="Gene3D" id="3.40.630.30">
    <property type="match status" value="1"/>
</dbReference>
<dbReference type="InterPro" id="IPR000182">
    <property type="entry name" value="GNAT_dom"/>
</dbReference>
<dbReference type="EMBL" id="BARV01037160">
    <property type="protein sequence ID" value="GAI48156.1"/>
    <property type="molecule type" value="Genomic_DNA"/>
</dbReference>
<reference evidence="2" key="1">
    <citation type="journal article" date="2014" name="Front. Microbiol.">
        <title>High frequency of phylogenetically diverse reductive dehalogenase-homologous genes in deep subseafloor sedimentary metagenomes.</title>
        <authorList>
            <person name="Kawai M."/>
            <person name="Futagami T."/>
            <person name="Toyoda A."/>
            <person name="Takaki Y."/>
            <person name="Nishi S."/>
            <person name="Hori S."/>
            <person name="Arai W."/>
            <person name="Tsubouchi T."/>
            <person name="Morono Y."/>
            <person name="Uchiyama I."/>
            <person name="Ito T."/>
            <person name="Fujiyama A."/>
            <person name="Inagaki F."/>
            <person name="Takami H."/>
        </authorList>
    </citation>
    <scope>NUCLEOTIDE SEQUENCE</scope>
    <source>
        <strain evidence="2">Expedition CK06-06</strain>
    </source>
</reference>
<dbReference type="PROSITE" id="PS51186">
    <property type="entry name" value="GNAT"/>
    <property type="match status" value="1"/>
</dbReference>
<evidence type="ECO:0000259" key="1">
    <source>
        <dbReference type="PROSITE" id="PS51186"/>
    </source>
</evidence>